<dbReference type="CDD" id="cd00024">
    <property type="entry name" value="CD_CSD"/>
    <property type="match status" value="1"/>
</dbReference>
<dbReference type="SMART" id="SM00298">
    <property type="entry name" value="CHROMO"/>
    <property type="match status" value="1"/>
</dbReference>
<dbReference type="SUPFAM" id="SSF54160">
    <property type="entry name" value="Chromo domain-like"/>
    <property type="match status" value="1"/>
</dbReference>
<sequence length="252" mass="28180">MTEWDVHLPLVMFSCNAAVHCGIGMTPAMAMFGCHIKLATTLNHAVRDLTNELSLDMMAAFRNLIVYLEVTRNLSHYQQRMMDDFNQKHPLAELQRSDHMVLLDCTIGKRQTTPTGPYRIGTTVRNGGFTLEKDDFPDAADVLTGVFKAKHLIPIDKSACLPKDIYEVDFVHDHHIQKGKEPLYLVRWHGFSVAHDTWEPAAHFHDSTLVAAYHATLSRATQKQLGVQQALNHHAPSNPRGDVVGEDSSCSG</sequence>
<dbReference type="EMBL" id="JANBUO010000047">
    <property type="protein sequence ID" value="KAJ2808479.1"/>
    <property type="molecule type" value="Genomic_DNA"/>
</dbReference>
<organism evidence="3 4">
    <name type="scientific">Coemansia guatemalensis</name>
    <dbReference type="NCBI Taxonomy" id="2761395"/>
    <lineage>
        <taxon>Eukaryota</taxon>
        <taxon>Fungi</taxon>
        <taxon>Fungi incertae sedis</taxon>
        <taxon>Zoopagomycota</taxon>
        <taxon>Kickxellomycotina</taxon>
        <taxon>Kickxellomycetes</taxon>
        <taxon>Kickxellales</taxon>
        <taxon>Kickxellaceae</taxon>
        <taxon>Coemansia</taxon>
    </lineage>
</organism>
<evidence type="ECO:0000256" key="1">
    <source>
        <dbReference type="SAM" id="MobiDB-lite"/>
    </source>
</evidence>
<reference evidence="3" key="1">
    <citation type="submission" date="2022-07" db="EMBL/GenBank/DDBJ databases">
        <title>Phylogenomic reconstructions and comparative analyses of Kickxellomycotina fungi.</title>
        <authorList>
            <person name="Reynolds N.K."/>
            <person name="Stajich J.E."/>
            <person name="Barry K."/>
            <person name="Grigoriev I.V."/>
            <person name="Crous P."/>
            <person name="Smith M.E."/>
        </authorList>
    </citation>
    <scope>NUCLEOTIDE SEQUENCE</scope>
    <source>
        <strain evidence="3">NRRL 1565</strain>
    </source>
</reference>
<gene>
    <name evidence="3" type="ORF">H4R20_000867</name>
</gene>
<comment type="caution">
    <text evidence="3">The sequence shown here is derived from an EMBL/GenBank/DDBJ whole genome shotgun (WGS) entry which is preliminary data.</text>
</comment>
<name>A0A9W8LW77_9FUNG</name>
<dbReference type="Pfam" id="PF00385">
    <property type="entry name" value="Chromo"/>
    <property type="match status" value="1"/>
</dbReference>
<evidence type="ECO:0000313" key="4">
    <source>
        <dbReference type="Proteomes" id="UP001140094"/>
    </source>
</evidence>
<dbReference type="AlphaFoldDB" id="A0A9W8LW77"/>
<accession>A0A9W8LW77</accession>
<dbReference type="Proteomes" id="UP001140094">
    <property type="component" value="Unassembled WGS sequence"/>
</dbReference>
<dbReference type="Gene3D" id="2.40.50.40">
    <property type="match status" value="1"/>
</dbReference>
<feature type="domain" description="Chromo" evidence="2">
    <location>
        <begin position="166"/>
        <end position="214"/>
    </location>
</feature>
<dbReference type="OrthoDB" id="433924at2759"/>
<dbReference type="InterPro" id="IPR016197">
    <property type="entry name" value="Chromo-like_dom_sf"/>
</dbReference>
<protein>
    <recommendedName>
        <fullName evidence="2">Chromo domain-containing protein</fullName>
    </recommendedName>
</protein>
<dbReference type="InterPro" id="IPR023780">
    <property type="entry name" value="Chromo_domain"/>
</dbReference>
<keyword evidence="4" id="KW-1185">Reference proteome</keyword>
<dbReference type="PROSITE" id="PS50013">
    <property type="entry name" value="CHROMO_2"/>
    <property type="match status" value="1"/>
</dbReference>
<dbReference type="InterPro" id="IPR000953">
    <property type="entry name" value="Chromo/chromo_shadow_dom"/>
</dbReference>
<evidence type="ECO:0000259" key="2">
    <source>
        <dbReference type="PROSITE" id="PS50013"/>
    </source>
</evidence>
<feature type="region of interest" description="Disordered" evidence="1">
    <location>
        <begin position="233"/>
        <end position="252"/>
    </location>
</feature>
<evidence type="ECO:0000313" key="3">
    <source>
        <dbReference type="EMBL" id="KAJ2808479.1"/>
    </source>
</evidence>
<proteinExistence type="predicted"/>